<organism evidence="2">
    <name type="scientific">marine sediment metagenome</name>
    <dbReference type="NCBI Taxonomy" id="412755"/>
    <lineage>
        <taxon>unclassified sequences</taxon>
        <taxon>metagenomes</taxon>
        <taxon>ecological metagenomes</taxon>
    </lineage>
</organism>
<feature type="transmembrane region" description="Helical" evidence="1">
    <location>
        <begin position="88"/>
        <end position="111"/>
    </location>
</feature>
<keyword evidence="1" id="KW-0812">Transmembrane</keyword>
<feature type="transmembrane region" description="Helical" evidence="1">
    <location>
        <begin position="21"/>
        <end position="41"/>
    </location>
</feature>
<keyword evidence="1" id="KW-0472">Membrane</keyword>
<sequence length="112" mass="12519">MSRSHVDERHWEKPGSAGKTKIQFVPIAASVFLLSFSILSLEVALTRIFSILISYHYVFSVISMVLFGLGIGAMMVPRWRRWFPATGYPLNAMLFSLLTVLSLAGIVTFPLV</sequence>
<reference evidence="2" key="1">
    <citation type="journal article" date="2015" name="Nature">
        <title>Complex archaea that bridge the gap between prokaryotes and eukaryotes.</title>
        <authorList>
            <person name="Spang A."/>
            <person name="Saw J.H."/>
            <person name="Jorgensen S.L."/>
            <person name="Zaremba-Niedzwiedzka K."/>
            <person name="Martijn J."/>
            <person name="Lind A.E."/>
            <person name="van Eijk R."/>
            <person name="Schleper C."/>
            <person name="Guy L."/>
            <person name="Ettema T.J."/>
        </authorList>
    </citation>
    <scope>NUCLEOTIDE SEQUENCE</scope>
</reference>
<proteinExistence type="predicted"/>
<dbReference type="AlphaFoldDB" id="A0A0F8YUX0"/>
<accession>A0A0F8YUX0</accession>
<evidence type="ECO:0000256" key="1">
    <source>
        <dbReference type="SAM" id="Phobius"/>
    </source>
</evidence>
<gene>
    <name evidence="2" type="ORF">LCGC14_2852210</name>
</gene>
<feature type="non-terminal residue" evidence="2">
    <location>
        <position position="112"/>
    </location>
</feature>
<comment type="caution">
    <text evidence="2">The sequence shown here is derived from an EMBL/GenBank/DDBJ whole genome shotgun (WGS) entry which is preliminary data.</text>
</comment>
<protein>
    <submittedName>
        <fullName evidence="2">Uncharacterized protein</fullName>
    </submittedName>
</protein>
<feature type="transmembrane region" description="Helical" evidence="1">
    <location>
        <begin position="53"/>
        <end position="76"/>
    </location>
</feature>
<keyword evidence="1" id="KW-1133">Transmembrane helix</keyword>
<name>A0A0F8YUX0_9ZZZZ</name>
<evidence type="ECO:0000313" key="2">
    <source>
        <dbReference type="EMBL" id="KKK77575.1"/>
    </source>
</evidence>
<dbReference type="EMBL" id="LAZR01054889">
    <property type="protein sequence ID" value="KKK77575.1"/>
    <property type="molecule type" value="Genomic_DNA"/>
</dbReference>